<feature type="region of interest" description="Disordered" evidence="1">
    <location>
        <begin position="308"/>
        <end position="338"/>
    </location>
</feature>
<dbReference type="InterPro" id="IPR001584">
    <property type="entry name" value="Integrase_cat-core"/>
</dbReference>
<sequence length="1349" mass="154168">MSFDQHSSTVVVDMMRGMTFLPGMGLGRRQQGPSEFIAAIDHDTTFGLGFIPTEADYHHMARLRKERVRARLSHTPFDYPIRPYRMSLADYFVRGSETRPHLEEIDSVVHTHRETDLQHLFHQLQLSYGAPDSPFPLTITPTSLDRASILSLCFLEEITGDGVMVDSTEMIDGVVSHDEYRDEMDMMTMSQITSIVQLQPVSAFDMFGVSTIEVFEGTQTLPVPELPEDDSSLFEGIVSPIEGASDLVDPPLSFDVLSGFVSRFDDVSVASFMDLSVFEYSPASCDSTSISAPHSPTSQIFDINDEVAWPDSDRDSSDHDSDPVDERVSPDTGDVETVDFGIEDQPRELKIGSPLSTEERDRLIHLLRSYLDVFAWSYEDMPGLDPSIVQHHLPILPHVRPVKHKLRRLHPRWSLQVKEEIQKQLSVGFISVVEYPEWLANVIPVPKKDGKVRVCVDFRDLNKASPKDDFPLPHIDLLVDSTAGHSMLSFMDGFSGYNQILMAPEDMEKTAFITEWGTYCYRVMPFGLKNAEATYQRAATTLFHDMMHKDVEVYVDDMIVKSQGRADHLAALERFFERIRKFRLRLNPKKCTFGVTSGKLLGHMVSDRGIEVDPDKIKAILDMPVPRTEKEIRGFLGRLQYISRFIARLTDVCEPIFRLLRKNQPTIWNDDCQIAFEKIKEYLLSPPVLVPPMPGRPLLLYFSVSDMALGCMLAQLDDSGKERVIYYLSKRMQEYEMRHVMIERMCLALVWATRRLRHYMTEYSVCLISRLDPLRYLFDRPTLTGRLMRWLVLLTEFDIQYVSQKSIKGSIIADHLASLPTSEDRPVDDDFPDEEFVAMTSLLGWCMYFDGVANQSGYGIGVLLISPQGDHIPRSVRLVFSDRHPATNNIVEYEACILGLETALELDIRQMEVFGDSNLVLRQIQGDWKTRDVKLMPYHAYLELLVVRFDDLRYVHLPRAQNRFADALATLAFSVDIPIDVVIHPLLIELRSSTYPEVATTKDRRALRNLATRFVICGDTLYRQSVDECQIHGDLIHAPPSELHALTSPWPFSVWGIDIIGKVSPKSSSGHEFILVAIDYFTKWVEAASYARLTSVRVASFIRSHIICRYGVPHELISDRGAHFRAEVDTLLQKYAIRHHRSSAYRPQTNGAVEAANKNIKRILRKMVETSRDWSEKLPFALWAYRTSFRTSTRVTPYSLVYGMEAILPVETEMGSLRVALEQQISEAEWAQARFDQLNLLDERRLRAADHVQAYQRKMARAFKKRVKPRPLQKGDLVLRILRGLIGDPRGKFRPSWSGPYVIRELTPEGAAWLTDLDGNQFSEPTNVDQLKKYYVSDRGRRMGGHHFY</sequence>
<dbReference type="PANTHER" id="PTHR48475:SF1">
    <property type="entry name" value="RNASE H TYPE-1 DOMAIN-CONTAINING PROTEIN"/>
    <property type="match status" value="1"/>
</dbReference>
<dbReference type="InterPro" id="IPR041577">
    <property type="entry name" value="RT_RNaseH_2"/>
</dbReference>
<dbReference type="CDD" id="cd09274">
    <property type="entry name" value="RNase_HI_RT_Ty3"/>
    <property type="match status" value="1"/>
</dbReference>
<dbReference type="SUPFAM" id="SSF56672">
    <property type="entry name" value="DNA/RNA polymerases"/>
    <property type="match status" value="1"/>
</dbReference>
<dbReference type="Pfam" id="PF17919">
    <property type="entry name" value="RT_RNaseH_2"/>
    <property type="match status" value="1"/>
</dbReference>
<accession>A0ABY9BZH1</accession>
<dbReference type="InterPro" id="IPR002156">
    <property type="entry name" value="RNaseH_domain"/>
</dbReference>
<dbReference type="Proteomes" id="UP001227230">
    <property type="component" value="Chromosome 5"/>
</dbReference>
<dbReference type="InterPro" id="IPR012337">
    <property type="entry name" value="RNaseH-like_sf"/>
</dbReference>
<dbReference type="PANTHER" id="PTHR48475">
    <property type="entry name" value="RIBONUCLEASE H"/>
    <property type="match status" value="1"/>
</dbReference>
<dbReference type="Gene3D" id="3.30.70.270">
    <property type="match status" value="2"/>
</dbReference>
<dbReference type="InterPro" id="IPR000477">
    <property type="entry name" value="RT_dom"/>
</dbReference>
<dbReference type="CDD" id="cd01647">
    <property type="entry name" value="RT_LTR"/>
    <property type="match status" value="1"/>
</dbReference>
<dbReference type="SUPFAM" id="SSF53098">
    <property type="entry name" value="Ribonuclease H-like"/>
    <property type="match status" value="2"/>
</dbReference>
<dbReference type="InterPro" id="IPR043502">
    <property type="entry name" value="DNA/RNA_pol_sf"/>
</dbReference>
<dbReference type="CDD" id="cd09279">
    <property type="entry name" value="RNase_HI_like"/>
    <property type="match status" value="1"/>
</dbReference>
<keyword evidence="5" id="KW-1185">Reference proteome</keyword>
<dbReference type="InterPro" id="IPR036397">
    <property type="entry name" value="RNaseH_sf"/>
</dbReference>
<evidence type="ECO:0000259" key="2">
    <source>
        <dbReference type="PROSITE" id="PS50879"/>
    </source>
</evidence>
<gene>
    <name evidence="4" type="ORF">VitviT2T_007229</name>
</gene>
<dbReference type="InterPro" id="IPR043128">
    <property type="entry name" value="Rev_trsase/Diguanyl_cyclase"/>
</dbReference>
<evidence type="ECO:0000256" key="1">
    <source>
        <dbReference type="SAM" id="MobiDB-lite"/>
    </source>
</evidence>
<feature type="compositionally biased region" description="Basic and acidic residues" evidence="1">
    <location>
        <begin position="311"/>
        <end position="329"/>
    </location>
</feature>
<feature type="domain" description="Integrase catalytic" evidence="3">
    <location>
        <begin position="1045"/>
        <end position="1205"/>
    </location>
</feature>
<organism evidence="4 5">
    <name type="scientific">Vitis vinifera</name>
    <name type="common">Grape</name>
    <dbReference type="NCBI Taxonomy" id="29760"/>
    <lineage>
        <taxon>Eukaryota</taxon>
        <taxon>Viridiplantae</taxon>
        <taxon>Streptophyta</taxon>
        <taxon>Embryophyta</taxon>
        <taxon>Tracheophyta</taxon>
        <taxon>Spermatophyta</taxon>
        <taxon>Magnoliopsida</taxon>
        <taxon>eudicotyledons</taxon>
        <taxon>Gunneridae</taxon>
        <taxon>Pentapetalae</taxon>
        <taxon>rosids</taxon>
        <taxon>Vitales</taxon>
        <taxon>Vitaceae</taxon>
        <taxon>Viteae</taxon>
        <taxon>Vitis</taxon>
    </lineage>
</organism>
<dbReference type="Pfam" id="PF00078">
    <property type="entry name" value="RVT_1"/>
    <property type="match status" value="1"/>
</dbReference>
<dbReference type="Pfam" id="PF13456">
    <property type="entry name" value="RVT_3"/>
    <property type="match status" value="1"/>
</dbReference>
<dbReference type="PROSITE" id="PS50879">
    <property type="entry name" value="RNASE_H_1"/>
    <property type="match status" value="1"/>
</dbReference>
<dbReference type="Pfam" id="PF00665">
    <property type="entry name" value="rve"/>
    <property type="match status" value="1"/>
</dbReference>
<proteinExistence type="predicted"/>
<dbReference type="Gene3D" id="3.30.420.10">
    <property type="entry name" value="Ribonuclease H-like superfamily/Ribonuclease H"/>
    <property type="match status" value="2"/>
</dbReference>
<evidence type="ECO:0000313" key="5">
    <source>
        <dbReference type="Proteomes" id="UP001227230"/>
    </source>
</evidence>
<dbReference type="EMBL" id="CP126652">
    <property type="protein sequence ID" value="WJZ87881.1"/>
    <property type="molecule type" value="Genomic_DNA"/>
</dbReference>
<reference evidence="4 5" key="1">
    <citation type="journal article" date="2023" name="Hortic Res">
        <title>The complete reference genome for grapevine (Vitis vinifera L.) genetics and breeding.</title>
        <authorList>
            <person name="Shi X."/>
            <person name="Cao S."/>
            <person name="Wang X."/>
            <person name="Huang S."/>
            <person name="Wang Y."/>
            <person name="Liu Z."/>
            <person name="Liu W."/>
            <person name="Leng X."/>
            <person name="Peng Y."/>
            <person name="Wang N."/>
            <person name="Wang Y."/>
            <person name="Ma Z."/>
            <person name="Xu X."/>
            <person name="Zhang F."/>
            <person name="Xue H."/>
            <person name="Zhong H."/>
            <person name="Wang Y."/>
            <person name="Zhang K."/>
            <person name="Velt A."/>
            <person name="Avia K."/>
            <person name="Holtgrawe D."/>
            <person name="Grimplet J."/>
            <person name="Matus J.T."/>
            <person name="Ware D."/>
            <person name="Wu X."/>
            <person name="Wang H."/>
            <person name="Liu C."/>
            <person name="Fang Y."/>
            <person name="Rustenholz C."/>
            <person name="Cheng Z."/>
            <person name="Xiao H."/>
            <person name="Zhou Y."/>
        </authorList>
    </citation>
    <scope>NUCLEOTIDE SEQUENCE [LARGE SCALE GENOMIC DNA]</scope>
    <source>
        <strain evidence="5">cv. Pinot noir / PN40024</strain>
        <tissue evidence="4">Leaf</tissue>
    </source>
</reference>
<dbReference type="PROSITE" id="PS50994">
    <property type="entry name" value="INTEGRASE"/>
    <property type="match status" value="1"/>
</dbReference>
<evidence type="ECO:0000259" key="3">
    <source>
        <dbReference type="PROSITE" id="PS50994"/>
    </source>
</evidence>
<dbReference type="Gene3D" id="3.10.10.10">
    <property type="entry name" value="HIV Type 1 Reverse Transcriptase, subunit A, domain 1"/>
    <property type="match status" value="1"/>
</dbReference>
<protein>
    <submittedName>
        <fullName evidence="4">Uncharacterized protein</fullName>
    </submittedName>
</protein>
<feature type="domain" description="RNase H type-1" evidence="2">
    <location>
        <begin position="841"/>
        <end position="974"/>
    </location>
</feature>
<evidence type="ECO:0000313" key="4">
    <source>
        <dbReference type="EMBL" id="WJZ87881.1"/>
    </source>
</evidence>
<name>A0ABY9BZH1_VITVI</name>